<dbReference type="AlphaFoldDB" id="A0A423KF71"/>
<reference evidence="1 2" key="1">
    <citation type="submission" date="2016-10" db="EMBL/GenBank/DDBJ databases">
        <title>Comparative genome analysis of multiple Pseudomonas spp. focuses on biocontrol and plant growth promoting traits.</title>
        <authorList>
            <person name="Tao X.-Y."/>
            <person name="Taylor C.G."/>
        </authorList>
    </citation>
    <scope>NUCLEOTIDE SEQUENCE [LARGE SCALE GENOMIC DNA]</scope>
    <source>
        <strain evidence="1 2">37A10</strain>
    </source>
</reference>
<organism evidence="1 2">
    <name type="scientific">Pseudomonas frederiksbergensis</name>
    <dbReference type="NCBI Taxonomy" id="104087"/>
    <lineage>
        <taxon>Bacteria</taxon>
        <taxon>Pseudomonadati</taxon>
        <taxon>Pseudomonadota</taxon>
        <taxon>Gammaproteobacteria</taxon>
        <taxon>Pseudomonadales</taxon>
        <taxon>Pseudomonadaceae</taxon>
        <taxon>Pseudomonas</taxon>
    </lineage>
</organism>
<name>A0A423KF71_9PSED</name>
<evidence type="ECO:0000313" key="2">
    <source>
        <dbReference type="Proteomes" id="UP000285349"/>
    </source>
</evidence>
<comment type="caution">
    <text evidence="1">The sequence shown here is derived from an EMBL/GenBank/DDBJ whole genome shotgun (WGS) entry which is preliminary data.</text>
</comment>
<accession>A0A423KF71</accession>
<proteinExistence type="predicted"/>
<protein>
    <submittedName>
        <fullName evidence="1">Uncharacterized protein</fullName>
    </submittedName>
</protein>
<dbReference type="Proteomes" id="UP000285349">
    <property type="component" value="Unassembled WGS sequence"/>
</dbReference>
<evidence type="ECO:0000313" key="1">
    <source>
        <dbReference type="EMBL" id="RON51447.1"/>
    </source>
</evidence>
<sequence>MLDEIMQTGAFIELRQGREVNASHIAVYADGRVCALLAGWTPEDSGHQPETDLDLDVEPFSDLQSDMDAVAELAAITGGAVYSGGLVNVEQWLRFHDYYVPTNTAETLSLFKFLSLAPAASAPHGNYRELLLPSRQQPFCLTDENKTSIKQVTLDLVDAPHKLLKTLSRSLSPLRSADYIRDNADALLQKFVSSETAARWSQHYLDALGWYGAQEGESVDEVLLQQLLLTAVLLDEPAAIETASAENHMAGYDLYSPDNVEKPLARVRIEFEYHLVAAYRVPDDLAPLVAHLLLAGNAPEFLVREMPSSLLLGTEQWISLRQGVSLAELNAAGSSRLMTYSQIQDLGQLQPVTPAQESLQGLIASEIIIDWALLHGVIEQKDLGDPKKQAFVTALDAFKRNADLLTEAAHTLATPMPTRREVALKVLQHAAPDPDFLQKEVLYLKQGRGEDLFNEPLAMSMLDLHMSNDLATRQWDVRKPQVSVYQRFPKLLTDLASPHGLFDLEFKRAHTLHENAVISTLKLAMAALPQHDRHKLQHGKIDVFTIRPSVIKHDKRPNLPVHPILAVLHPDLQILPRHPDPVENQRDKDAATGRFGVVLGVEFDNQFYCYELFTLYGECRSNPELARLIIERDLLNMPSRQAFTGNLTTYTAPTSPFTLPLDIESYTHGVQPESGKRSLAVIERLGSIPAPSVAEHYASGYQSFYSAHFQTIADFVVKHRPFVTGPELRAEAWGQTRWEEAVQKSEERLATLVNILVPFKACIEDLSSGDADRKLDATGSCALEIVATLFMVVGAAAKLAGIAAKSASAAAKVAKLARATSALVIAALNPLDGLPELATGGFKLLGKGVRRLGKAGRELLDSGVDQLHRLTHHPSQALIQATQHLETTQGTWKVVGHSDEIPALWAVRNVDDWHALNLRTGKPWGPRLTPLQRTKIALSRAWLRWLPDSFAFAYVRKSLPIAQQKIDRALLQLLKDSDHLEIKSVLNLVFGDASADAAEHVSDVLIKMKKDLPHVSTKNIHFEKIPDEGYLAEMYIDRFAKWKAGGYQADAFNSKFLTIYTAEMSDYYQSTKFDRGRIADGIVHEMSHGSQQTVDLMYAGLRSAGNIDVNPLMNLAAHPWKSGIQQLQLDHFHQIKTRLPQVVVKHPALLNADSYAVAVSLLNQRSTNPSLFLKNLYAMERKFVGAGGELIKGSVVVNLSTLA</sequence>
<gene>
    <name evidence="1" type="ORF">BK666_04165</name>
</gene>
<dbReference type="EMBL" id="MOBQ01000004">
    <property type="protein sequence ID" value="RON51447.1"/>
    <property type="molecule type" value="Genomic_DNA"/>
</dbReference>